<feature type="region of interest" description="Disordered" evidence="7">
    <location>
        <begin position="1294"/>
        <end position="1320"/>
    </location>
</feature>
<reference evidence="13 14" key="1">
    <citation type="submission" date="2016-03" db="EMBL/GenBank/DDBJ databases">
        <authorList>
            <person name="Devillers H."/>
        </authorList>
    </citation>
    <scope>NUCLEOTIDE SEQUENCE [LARGE SCALE GENOMIC DNA]</scope>
    <source>
        <strain evidence="13">CBS 11717</strain>
    </source>
</reference>
<dbReference type="PIRSF" id="PIRSF006743">
    <property type="entry name" value="Exonuclease_Xnr1"/>
    <property type="match status" value="1"/>
</dbReference>
<dbReference type="EMBL" id="LT598463">
    <property type="protein sequence ID" value="SCU87658.1"/>
    <property type="molecule type" value="Genomic_DNA"/>
</dbReference>
<feature type="domain" description="Xrn1 N-terminal" evidence="8">
    <location>
        <begin position="1"/>
        <end position="227"/>
    </location>
</feature>
<dbReference type="GO" id="GO:0004534">
    <property type="term" value="F:5'-3' RNA exonuclease activity"/>
    <property type="evidence" value="ECO:0007669"/>
    <property type="project" value="TreeGrafter"/>
</dbReference>
<keyword evidence="2 5" id="KW-0378">Hydrolase</keyword>
<keyword evidence="5" id="KW-0866">Nonsense-mediated mRNA decay</keyword>
<evidence type="ECO:0000256" key="4">
    <source>
        <dbReference type="ARBA" id="ARBA00038299"/>
    </source>
</evidence>
<keyword evidence="1 5" id="KW-0540">Nuclease</keyword>
<dbReference type="Gene3D" id="3.30.1370.250">
    <property type="match status" value="1"/>
</dbReference>
<dbReference type="InterPro" id="IPR047008">
    <property type="entry name" value="XRN1_SH3_sf"/>
</dbReference>
<name>A0A1G4JCC4_9SACH</name>
<dbReference type="Gene3D" id="6.10.140.950">
    <property type="match status" value="2"/>
</dbReference>
<evidence type="ECO:0000259" key="12">
    <source>
        <dbReference type="Pfam" id="PF18334"/>
    </source>
</evidence>
<dbReference type="InterPro" id="IPR040992">
    <property type="entry name" value="XRN1_D1"/>
</dbReference>
<comment type="subcellular location">
    <subcellularLocation>
        <location evidence="5">Cytoplasm</location>
    </subcellularLocation>
</comment>
<dbReference type="InterPro" id="IPR047007">
    <property type="entry name" value="XRN1_D1_sf"/>
</dbReference>
<dbReference type="GO" id="GO:0016075">
    <property type="term" value="P:rRNA catabolic process"/>
    <property type="evidence" value="ECO:0007669"/>
    <property type="project" value="TreeGrafter"/>
</dbReference>
<feature type="coiled-coil region" evidence="6">
    <location>
        <begin position="468"/>
        <end position="514"/>
    </location>
</feature>
<keyword evidence="5" id="KW-0694">RNA-binding</keyword>
<dbReference type="Pfam" id="PF18332">
    <property type="entry name" value="XRN1_D1"/>
    <property type="match status" value="1"/>
</dbReference>
<feature type="domain" description="Xrn1 helical" evidence="9">
    <location>
        <begin position="271"/>
        <end position="682"/>
    </location>
</feature>
<dbReference type="Pfam" id="PF18334">
    <property type="entry name" value="XRN1_D2_D3"/>
    <property type="match status" value="1"/>
</dbReference>
<sequence>MGIPKFFRYISERWPMISQLIDGTQIPEFDNLYLDMNSILHTCTHANDDDVTKRLSEEEVFAKIFTYIDHLFHTIKPQKTFYMAIDGVAPRAKMNQQRARRFRTAMDAEKNLKNAIERGEPIPKGEPFDSNSITPGTEFMAKLTQNLKYFIHDKISNDSLWNSAEIILSGHEVPGEGEHKIMSYIRTMRAQKDYNPNTRHCIYGLDADLIMLGLSTHDPHCALLREEVVFGRRQKTKALEHQNFFLLHLSIMREYLELEFLEIADELSFEFDFERILDDFILVMFVIGNDFLPNLPELHLNKGAFPVLLQTFKEALRHSDGYMNENGTINLKRLQGWFTYLAKFEQLNFEKADVDVEWFNKQLENISIQGEKKRARMGKKLLLKQQKKIVGMVKPWLFKTLNQELDSDKIQSSEHVPTLSLESESVMDNLSFLKELAFDLGLFVAHSQSTDTYSLMLDVDGIDPTESNDQRQERINELKKTIKSYERSIIVEDEDELQQEQQTYDERFDRWKDQYYKEKLGFSYYDTNKLKLLAENYVEGLQWVLYYYYRGCQSWPWFYKYHYAPRVSDVKLGLDQIIRFDLGTPFKPFQQLMAVLPERSKTLIPACYRTLMFDPHSPILDLYPAEVELDKNGKTADWEAVVKLPFVDEKRLIDAMASFDAKLSPEEKARNAFGKDLVFVYNPQVDNVYKSPLSGVFSDIEHNHCVEHEFIPRPMDGLEPLFGLPEGVKLGAEALAGFPTLKTVPFDYKLDYNECLIFQQPSKQQSMLLFIKDVLSENNLTSVELAKRQVGNIVYSRWPYLRECKLLSINDGEKLFEVQEKRINNENAEKTFKVVQKSLDEVDRRNFRTQRASMIKNYSTQRGVKLNDIKLIAKVVPVNGLIRNADGAYVKTFSSIEEFYPVQLIVEDVKNKDIRYAERPPLPIEEEFPQDSNVIFLGDYAYGGGATIDGYSSKTRLKLTVEKRSMKSEPKIGKLRAKMDESSVRYYPSYIVSKKLQLHPLFLSRLTSKFIVADAKGKSINVGLNIKFESRREKVLGYARRNVKGWEYSNLTMELISEYRRNFRVFFDNLSNHKGDIPNIQNLCPGADAKELGALVDQISSWLKVVKQSFVTVSLESDSLTKTSIAAVENEIEAYSKGTERAETKQLAKVPREAVLDPKTSYTLLRSQRFDLGDRVIYAQDSGKVPLFSKGTVVGYTTIGSSLSIQVVFDDEIVAGNDFGGRLRTKRGLGLDSSLLLNLTNRQFIYHSKASQKNKDTSVKRVDAKMNHPKAVQRKKAPSELKKMHAHELLTVIQNKNDEPESKPASNGEAPENPSQTATFPTEGALASNVYQAVFNQFSEMPVKSTPVQPTFGLPYAMPPNLPPPGYAMPPVPHGYPPMHPSIPGVPTANVGPGLPFHNQALSNGSPIQHGNEKPSSNHAEQNGRAFNSQFDRHERANSRGSSRGRGRRGGITRGRGGNGRGRGRGNHAGFEQASPLSA</sequence>
<proteinExistence type="inferred from homology"/>
<dbReference type="InterPro" id="IPR041385">
    <property type="entry name" value="SH3_12"/>
</dbReference>
<evidence type="ECO:0000259" key="10">
    <source>
        <dbReference type="Pfam" id="PF18129"/>
    </source>
</evidence>
<feature type="domain" description="5'-3' exoribonuclease 1 SH3-like" evidence="10">
    <location>
        <begin position="1168"/>
        <end position="1238"/>
    </location>
</feature>
<feature type="domain" description="Exoribonuclease Xrn1 D2/D3" evidence="12">
    <location>
        <begin position="923"/>
        <end position="1150"/>
    </location>
</feature>
<dbReference type="CDD" id="cd18673">
    <property type="entry name" value="PIN_XRN1-2-like"/>
    <property type="match status" value="1"/>
</dbReference>
<dbReference type="Pfam" id="PF18129">
    <property type="entry name" value="SH3_12"/>
    <property type="match status" value="1"/>
</dbReference>
<evidence type="ECO:0000256" key="5">
    <source>
        <dbReference type="PIRNR" id="PIRNR006743"/>
    </source>
</evidence>
<evidence type="ECO:0000256" key="1">
    <source>
        <dbReference type="ARBA" id="ARBA00022722"/>
    </source>
</evidence>
<evidence type="ECO:0000313" key="13">
    <source>
        <dbReference type="EMBL" id="SCU87658.1"/>
    </source>
</evidence>
<dbReference type="FunFam" id="2.30.30.750:FF:000002">
    <property type="entry name" value="5'-3' exoribonuclease 1"/>
    <property type="match status" value="1"/>
</dbReference>
<evidence type="ECO:0000259" key="9">
    <source>
        <dbReference type="Pfam" id="PF17846"/>
    </source>
</evidence>
<dbReference type="GO" id="GO:0003723">
    <property type="term" value="F:RNA binding"/>
    <property type="evidence" value="ECO:0007669"/>
    <property type="project" value="UniProtKB-KW"/>
</dbReference>
<dbReference type="PANTHER" id="PTHR12341:SF7">
    <property type="entry name" value="5'-3' EXORIBONUCLEASE 1"/>
    <property type="match status" value="1"/>
</dbReference>
<feature type="compositionally biased region" description="Polar residues" evidence="7">
    <location>
        <begin position="1400"/>
        <end position="1430"/>
    </location>
</feature>
<keyword evidence="3 5" id="KW-0269">Exonuclease</keyword>
<feature type="domain" description="5'-3' exoribonuclease 1 D1" evidence="11">
    <location>
        <begin position="723"/>
        <end position="919"/>
    </location>
</feature>
<dbReference type="GO" id="GO:0000184">
    <property type="term" value="P:nuclear-transcribed mRNA catabolic process, nonsense-mediated decay"/>
    <property type="evidence" value="ECO:0007669"/>
    <property type="project" value="UniProtKB-KW"/>
</dbReference>
<dbReference type="GO" id="GO:0005634">
    <property type="term" value="C:nucleus"/>
    <property type="evidence" value="ECO:0007669"/>
    <property type="project" value="TreeGrafter"/>
</dbReference>
<protein>
    <recommendedName>
        <fullName evidence="5">5'-3' exoribonuclease 1</fullName>
        <ecNumber evidence="5">3.1.13.-</ecNumber>
    </recommendedName>
</protein>
<dbReference type="InterPro" id="IPR041412">
    <property type="entry name" value="Xrn1_helical"/>
</dbReference>
<evidence type="ECO:0000313" key="14">
    <source>
        <dbReference type="Proteomes" id="UP000191024"/>
    </source>
</evidence>
<dbReference type="Pfam" id="PF03159">
    <property type="entry name" value="XRN_N"/>
    <property type="match status" value="1"/>
</dbReference>
<dbReference type="Gene3D" id="3.40.50.12390">
    <property type="match status" value="2"/>
</dbReference>
<evidence type="ECO:0000256" key="6">
    <source>
        <dbReference type="SAM" id="Coils"/>
    </source>
</evidence>
<dbReference type="Gene3D" id="2.170.260.40">
    <property type="match status" value="1"/>
</dbReference>
<comment type="function">
    <text evidence="5">Multifunctional protein that exhibits several independent functions at different levels of the cellular processes. 5'-3' exonuclease component of the nonsense-mediated mRNA decay (NMD) which is a highly conserved mRNA degradation pathway, an RNA surveillance system whose role is to identify and rid cells of mRNA with premature termination codons and thus prevents accumulation of potentially harmful truncated proteins.</text>
</comment>
<keyword evidence="6" id="KW-0175">Coiled coil</keyword>
<evidence type="ECO:0000259" key="11">
    <source>
        <dbReference type="Pfam" id="PF18332"/>
    </source>
</evidence>
<dbReference type="InterPro" id="IPR016494">
    <property type="entry name" value="5_3_exoribonuclease_1"/>
</dbReference>
<dbReference type="Gene3D" id="2.30.30.750">
    <property type="match status" value="1"/>
</dbReference>
<evidence type="ECO:0000259" key="8">
    <source>
        <dbReference type="Pfam" id="PF03159"/>
    </source>
</evidence>
<dbReference type="Gene3D" id="2.30.30.30">
    <property type="match status" value="1"/>
</dbReference>
<gene>
    <name evidence="13" type="ORF">LAMI_0D06964G</name>
</gene>
<dbReference type="InterPro" id="IPR014722">
    <property type="entry name" value="Rib_uL2_dom2"/>
</dbReference>
<dbReference type="FunFam" id="3.40.50.12390:FF:000002">
    <property type="entry name" value="5'-3' exoribonuclease 1"/>
    <property type="match status" value="1"/>
</dbReference>
<accession>A0A1G4JCC4</accession>
<dbReference type="Gene3D" id="1.25.40.1050">
    <property type="match status" value="1"/>
</dbReference>
<dbReference type="InterPro" id="IPR004859">
    <property type="entry name" value="Xrn1_N"/>
</dbReference>
<feature type="region of interest" description="Disordered" evidence="7">
    <location>
        <begin position="1387"/>
        <end position="1479"/>
    </location>
</feature>
<keyword evidence="5" id="KW-0963">Cytoplasm</keyword>
<evidence type="ECO:0000256" key="2">
    <source>
        <dbReference type="ARBA" id="ARBA00022801"/>
    </source>
</evidence>
<dbReference type="InterPro" id="IPR027073">
    <property type="entry name" value="5_3_exoribonuclease"/>
</dbReference>
<keyword evidence="14" id="KW-1185">Reference proteome</keyword>
<feature type="compositionally biased region" description="Gly residues" evidence="7">
    <location>
        <begin position="1452"/>
        <end position="1461"/>
    </location>
</feature>
<evidence type="ECO:0000256" key="3">
    <source>
        <dbReference type="ARBA" id="ARBA00022839"/>
    </source>
</evidence>
<dbReference type="GO" id="GO:0005737">
    <property type="term" value="C:cytoplasm"/>
    <property type="evidence" value="ECO:0007669"/>
    <property type="project" value="UniProtKB-SubCell"/>
</dbReference>
<dbReference type="EC" id="3.1.13.-" evidence="5"/>
<dbReference type="STRING" id="1230905.A0A1G4JCC4"/>
<dbReference type="InterPro" id="IPR041106">
    <property type="entry name" value="XRN1_D2_D3"/>
</dbReference>
<evidence type="ECO:0000256" key="7">
    <source>
        <dbReference type="SAM" id="MobiDB-lite"/>
    </source>
</evidence>
<dbReference type="OrthoDB" id="372487at2759"/>
<organism evidence="13 14">
    <name type="scientific">Lachancea mirantina</name>
    <dbReference type="NCBI Taxonomy" id="1230905"/>
    <lineage>
        <taxon>Eukaryota</taxon>
        <taxon>Fungi</taxon>
        <taxon>Dikarya</taxon>
        <taxon>Ascomycota</taxon>
        <taxon>Saccharomycotina</taxon>
        <taxon>Saccharomycetes</taxon>
        <taxon>Saccharomycetales</taxon>
        <taxon>Saccharomycetaceae</taxon>
        <taxon>Lachancea</taxon>
    </lineage>
</organism>
<dbReference type="PANTHER" id="PTHR12341">
    <property type="entry name" value="5'-&gt;3' EXORIBONUCLEASE"/>
    <property type="match status" value="1"/>
</dbReference>
<comment type="similarity">
    <text evidence="4 5">Belongs to the 5'-3' exonuclease family.</text>
</comment>
<dbReference type="Proteomes" id="UP000191024">
    <property type="component" value="Chromosome D"/>
</dbReference>
<dbReference type="Pfam" id="PF17846">
    <property type="entry name" value="XRN_M"/>
    <property type="match status" value="1"/>
</dbReference>